<protein>
    <submittedName>
        <fullName evidence="3">PE family protein</fullName>
    </submittedName>
</protein>
<feature type="domain" description="PE" evidence="2">
    <location>
        <begin position="4"/>
        <end position="94"/>
    </location>
</feature>
<evidence type="ECO:0000313" key="4">
    <source>
        <dbReference type="Proteomes" id="UP000192739"/>
    </source>
</evidence>
<keyword evidence="1" id="KW-0472">Membrane</keyword>
<sequence length="185" mass="19680">MSHVFAAPELLVDAAANLETIGSSLYEAHTLAANSTLAVLPAAADEVSTSIANLFSRYGQDYQRLAGLAAGFHEQFVQHLNASAAGYASAEAINVTLVQPFTSFLEASGLSGPLYDLGWSIFYQLEAVSRNNPYSSLFQALWALVFLFIGLPLLSLAIGVLLPQFFYYFGNSLILPGLVGLAALA</sequence>
<evidence type="ECO:0000259" key="2">
    <source>
        <dbReference type="Pfam" id="PF00934"/>
    </source>
</evidence>
<dbReference type="RefSeq" id="WP_069418721.1">
    <property type="nucleotide sequence ID" value="NZ_CBCRZH010000051.1"/>
</dbReference>
<dbReference type="EMBL" id="MVHT01000144">
    <property type="protein sequence ID" value="ORA93394.1"/>
    <property type="molecule type" value="Genomic_DNA"/>
</dbReference>
<dbReference type="InterPro" id="IPR000084">
    <property type="entry name" value="PE-PGRS_N"/>
</dbReference>
<evidence type="ECO:0000256" key="1">
    <source>
        <dbReference type="SAM" id="Phobius"/>
    </source>
</evidence>
<feature type="transmembrane region" description="Helical" evidence="1">
    <location>
        <begin position="165"/>
        <end position="184"/>
    </location>
</feature>
<evidence type="ECO:0000313" key="3">
    <source>
        <dbReference type="EMBL" id="ORA93394.1"/>
    </source>
</evidence>
<organism evidence="3 4">
    <name type="scientific">Mycobacterium intermedium</name>
    <dbReference type="NCBI Taxonomy" id="28445"/>
    <lineage>
        <taxon>Bacteria</taxon>
        <taxon>Bacillati</taxon>
        <taxon>Actinomycetota</taxon>
        <taxon>Actinomycetes</taxon>
        <taxon>Mycobacteriales</taxon>
        <taxon>Mycobacteriaceae</taxon>
        <taxon>Mycobacterium</taxon>
        <taxon>Mycobacterium simiae complex</taxon>
    </lineage>
</organism>
<keyword evidence="4" id="KW-1185">Reference proteome</keyword>
<accession>A0A1E3SJ26</accession>
<dbReference type="InterPro" id="IPR038332">
    <property type="entry name" value="PPE_sf"/>
</dbReference>
<proteinExistence type="predicted"/>
<dbReference type="Pfam" id="PF00934">
    <property type="entry name" value="PE"/>
    <property type="match status" value="1"/>
</dbReference>
<dbReference type="Proteomes" id="UP000192739">
    <property type="component" value="Unassembled WGS sequence"/>
</dbReference>
<dbReference type="OrthoDB" id="4752470at2"/>
<keyword evidence="1" id="KW-1133">Transmembrane helix</keyword>
<name>A0A1E3SJ26_MYCIE</name>
<keyword evidence="1" id="KW-0812">Transmembrane</keyword>
<dbReference type="Gene3D" id="1.10.287.850">
    <property type="entry name" value="HP0062-like domain"/>
    <property type="match status" value="1"/>
</dbReference>
<reference evidence="3 4" key="1">
    <citation type="submission" date="2017-02" db="EMBL/GenBank/DDBJ databases">
        <title>The new phylogeny of genus Mycobacterium.</title>
        <authorList>
            <person name="Tortoli E."/>
            <person name="Trovato A."/>
            <person name="Cirillo D.M."/>
        </authorList>
    </citation>
    <scope>NUCLEOTIDE SEQUENCE [LARGE SCALE GENOMIC DNA]</scope>
    <source>
        <strain evidence="3 4">DSM 44049</strain>
    </source>
</reference>
<comment type="caution">
    <text evidence="3">The sequence shown here is derived from an EMBL/GenBank/DDBJ whole genome shotgun (WGS) entry which is preliminary data.</text>
</comment>
<feature type="transmembrane region" description="Helical" evidence="1">
    <location>
        <begin position="140"/>
        <end position="159"/>
    </location>
</feature>
<dbReference type="SUPFAM" id="SSF140459">
    <property type="entry name" value="PE/PPE dimer-like"/>
    <property type="match status" value="1"/>
</dbReference>
<dbReference type="AlphaFoldDB" id="A0A1E3SJ26"/>
<gene>
    <name evidence="3" type="ORF">BST27_28900</name>
</gene>
<dbReference type="STRING" id="28445.BHQ20_08755"/>